<evidence type="ECO:0000313" key="2">
    <source>
        <dbReference type="WBParaSite" id="Hba_00107"/>
    </source>
</evidence>
<reference evidence="2" key="1">
    <citation type="submission" date="2016-11" db="UniProtKB">
        <authorList>
            <consortium name="WormBaseParasite"/>
        </authorList>
    </citation>
    <scope>IDENTIFICATION</scope>
</reference>
<sequence>MGCTSTLSLHKGGQIRTLSTTGYTMKQIADAVKRSRKATMKFLRHQKEEGIVPLMLQKIRVETAGQVSQYCTITDEEILTTDQDERLRLARYSMRCGWEKALLLRVTFSDENKFNLDGPDGWYSYWSGGSIMVWGAFSAMGLVDLAFM</sequence>
<dbReference type="Gene3D" id="1.10.10.60">
    <property type="entry name" value="Homeodomain-like"/>
    <property type="match status" value="1"/>
</dbReference>
<proteinExistence type="predicted"/>
<evidence type="ECO:0000313" key="1">
    <source>
        <dbReference type="Proteomes" id="UP000095283"/>
    </source>
</evidence>
<keyword evidence="1" id="KW-1185">Reference proteome</keyword>
<accession>A0A1I7W671</accession>
<dbReference type="AlphaFoldDB" id="A0A1I7W671"/>
<dbReference type="Gene3D" id="3.30.420.10">
    <property type="entry name" value="Ribonuclease H-like superfamily/Ribonuclease H"/>
    <property type="match status" value="1"/>
</dbReference>
<organism evidence="1 2">
    <name type="scientific">Heterorhabditis bacteriophora</name>
    <name type="common">Entomopathogenic nematode worm</name>
    <dbReference type="NCBI Taxonomy" id="37862"/>
    <lineage>
        <taxon>Eukaryota</taxon>
        <taxon>Metazoa</taxon>
        <taxon>Ecdysozoa</taxon>
        <taxon>Nematoda</taxon>
        <taxon>Chromadorea</taxon>
        <taxon>Rhabditida</taxon>
        <taxon>Rhabditina</taxon>
        <taxon>Rhabditomorpha</taxon>
        <taxon>Strongyloidea</taxon>
        <taxon>Heterorhabditidae</taxon>
        <taxon>Heterorhabditis</taxon>
    </lineage>
</organism>
<dbReference type="WBParaSite" id="Hba_00107">
    <property type="protein sequence ID" value="Hba_00107"/>
    <property type="gene ID" value="Hba_00107"/>
</dbReference>
<name>A0A1I7W671_HETBA</name>
<dbReference type="InterPro" id="IPR036397">
    <property type="entry name" value="RNaseH_sf"/>
</dbReference>
<protein>
    <submittedName>
        <fullName evidence="2">HTH_Tnp_Tc3_1 domain-containing protein</fullName>
    </submittedName>
</protein>
<dbReference type="GO" id="GO:0003676">
    <property type="term" value="F:nucleic acid binding"/>
    <property type="evidence" value="ECO:0007669"/>
    <property type="project" value="InterPro"/>
</dbReference>
<dbReference type="Proteomes" id="UP000095283">
    <property type="component" value="Unplaced"/>
</dbReference>